<keyword evidence="2" id="KW-1185">Reference proteome</keyword>
<reference evidence="1 2" key="1">
    <citation type="submission" date="2019-03" db="EMBL/GenBank/DDBJ databases">
        <title>First draft genome of Liparis tanakae, snailfish: a comprehensive survey of snailfish specific genes.</title>
        <authorList>
            <person name="Kim W."/>
            <person name="Song I."/>
            <person name="Jeong J.-H."/>
            <person name="Kim D."/>
            <person name="Kim S."/>
            <person name="Ryu S."/>
            <person name="Song J.Y."/>
            <person name="Lee S.K."/>
        </authorList>
    </citation>
    <scope>NUCLEOTIDE SEQUENCE [LARGE SCALE GENOMIC DNA]</scope>
    <source>
        <tissue evidence="1">Muscle</tissue>
    </source>
</reference>
<name>A0A4Z2HLE9_9TELE</name>
<dbReference type="OrthoDB" id="10046159at2759"/>
<accession>A0A4Z2HLE9</accession>
<dbReference type="Proteomes" id="UP000314294">
    <property type="component" value="Unassembled WGS sequence"/>
</dbReference>
<dbReference type="InterPro" id="IPR000686">
    <property type="entry name" value="FANCC"/>
</dbReference>
<gene>
    <name evidence="1" type="primary">Fancc</name>
    <name evidence="1" type="ORF">EYF80_024067</name>
</gene>
<dbReference type="GO" id="GO:0034599">
    <property type="term" value="P:cellular response to oxidative stress"/>
    <property type="evidence" value="ECO:0007669"/>
    <property type="project" value="TreeGrafter"/>
</dbReference>
<dbReference type="GO" id="GO:0043240">
    <property type="term" value="C:Fanconi anaemia nuclear complex"/>
    <property type="evidence" value="ECO:0007669"/>
    <property type="project" value="InterPro"/>
</dbReference>
<comment type="caution">
    <text evidence="1">The sequence shown here is derived from an EMBL/GenBank/DDBJ whole genome shotgun (WGS) entry which is preliminary data.</text>
</comment>
<evidence type="ECO:0000313" key="2">
    <source>
        <dbReference type="Proteomes" id="UP000314294"/>
    </source>
</evidence>
<organism evidence="1 2">
    <name type="scientific">Liparis tanakae</name>
    <name type="common">Tanaka's snailfish</name>
    <dbReference type="NCBI Taxonomy" id="230148"/>
    <lineage>
        <taxon>Eukaryota</taxon>
        <taxon>Metazoa</taxon>
        <taxon>Chordata</taxon>
        <taxon>Craniata</taxon>
        <taxon>Vertebrata</taxon>
        <taxon>Euteleostomi</taxon>
        <taxon>Actinopterygii</taxon>
        <taxon>Neopterygii</taxon>
        <taxon>Teleostei</taxon>
        <taxon>Neoteleostei</taxon>
        <taxon>Acanthomorphata</taxon>
        <taxon>Eupercaria</taxon>
        <taxon>Perciformes</taxon>
        <taxon>Cottioidei</taxon>
        <taxon>Cottales</taxon>
        <taxon>Liparidae</taxon>
        <taxon>Liparis</taxon>
    </lineage>
</organism>
<dbReference type="Pfam" id="PF02106">
    <property type="entry name" value="Fanconi_C"/>
    <property type="match status" value="1"/>
</dbReference>
<proteinExistence type="predicted"/>
<dbReference type="AlphaFoldDB" id="A0A4Z2HLE9"/>
<dbReference type="GO" id="GO:0006289">
    <property type="term" value="P:nucleotide-excision repair"/>
    <property type="evidence" value="ECO:0007669"/>
    <property type="project" value="TreeGrafter"/>
</dbReference>
<dbReference type="GO" id="GO:0036297">
    <property type="term" value="P:interstrand cross-link repair"/>
    <property type="evidence" value="ECO:0007669"/>
    <property type="project" value="InterPro"/>
</dbReference>
<evidence type="ECO:0000313" key="1">
    <source>
        <dbReference type="EMBL" id="TNN65774.1"/>
    </source>
</evidence>
<protein>
    <submittedName>
        <fullName evidence="1">Fanconi anemia group C</fullName>
    </submittedName>
</protein>
<dbReference type="PANTHER" id="PTHR16798">
    <property type="entry name" value="FANCONI ANEMIA GROUP C PROTEIN FANCC"/>
    <property type="match status" value="1"/>
</dbReference>
<sequence>MSQPPIQIRPAAGPLLDAREMRFWLDKAVAWGQADRPDAQKDAALHLSRLRDFLRQILTFINSVSSTTEAVERLPLLGQLLGRLCWNPYVTADAPGRRLLFQSLWGLYSERPGNAVETKANQWIRKVLCQLATEEDDAPAQALMKQIGVAPKEYYLEVLRKTVALLQENIGKRCGSLADINQRCSCDSILATSEACVPLVTCPEAAPLIGALLQLPGTCVRAALSEHFLDAVSSAYSSLEEAVLSLLECALTTSGSNPQKQLDQSLLVSPFL</sequence>
<dbReference type="PANTHER" id="PTHR16798:SF0">
    <property type="entry name" value="FANCONI ANEMIA GROUP C PROTEIN"/>
    <property type="match status" value="1"/>
</dbReference>
<dbReference type="EMBL" id="SRLO01000230">
    <property type="protein sequence ID" value="TNN65774.1"/>
    <property type="molecule type" value="Genomic_DNA"/>
</dbReference>